<proteinExistence type="inferred from homology"/>
<comment type="similarity">
    <text evidence="1">Belongs to the 4-hydroxybenzoyl-CoA thioesterase family.</text>
</comment>
<dbReference type="EMBL" id="JAGUCO010000005">
    <property type="protein sequence ID" value="MBS2098582.1"/>
    <property type="molecule type" value="Genomic_DNA"/>
</dbReference>
<name>A0ABS5JUK7_9BACT</name>
<dbReference type="PIRSF" id="PIRSF003230">
    <property type="entry name" value="YbgC"/>
    <property type="match status" value="1"/>
</dbReference>
<dbReference type="Proteomes" id="UP000708576">
    <property type="component" value="Unassembled WGS sequence"/>
</dbReference>
<dbReference type="CDD" id="cd00586">
    <property type="entry name" value="4HBT"/>
    <property type="match status" value="1"/>
</dbReference>
<dbReference type="NCBIfam" id="TIGR00051">
    <property type="entry name" value="YbgC/FadM family acyl-CoA thioesterase"/>
    <property type="match status" value="1"/>
</dbReference>
<organism evidence="3 4">
    <name type="scientific">Carboxylicivirga linearis</name>
    <dbReference type="NCBI Taxonomy" id="1628157"/>
    <lineage>
        <taxon>Bacteria</taxon>
        <taxon>Pseudomonadati</taxon>
        <taxon>Bacteroidota</taxon>
        <taxon>Bacteroidia</taxon>
        <taxon>Marinilabiliales</taxon>
        <taxon>Marinilabiliaceae</taxon>
        <taxon>Carboxylicivirga</taxon>
    </lineage>
</organism>
<comment type="caution">
    <text evidence="3">The sequence shown here is derived from an EMBL/GenBank/DDBJ whole genome shotgun (WGS) entry which is preliminary data.</text>
</comment>
<protein>
    <submittedName>
        <fullName evidence="3">Acyl-CoA thioesterase</fullName>
    </submittedName>
</protein>
<evidence type="ECO:0000256" key="1">
    <source>
        <dbReference type="ARBA" id="ARBA00005953"/>
    </source>
</evidence>
<keyword evidence="2" id="KW-0378">Hydrolase</keyword>
<evidence type="ECO:0000313" key="3">
    <source>
        <dbReference type="EMBL" id="MBS2098582.1"/>
    </source>
</evidence>
<evidence type="ECO:0000256" key="2">
    <source>
        <dbReference type="ARBA" id="ARBA00022801"/>
    </source>
</evidence>
<gene>
    <name evidence="3" type="ORF">KEM10_09855</name>
</gene>
<reference evidence="3 4" key="1">
    <citation type="journal article" date="2015" name="Int. J. Syst. Evol. Microbiol.">
        <title>Carboxylicivirga linearis sp. nov., isolated from a sea cucumber culture pond.</title>
        <authorList>
            <person name="Wang F.Q."/>
            <person name="Zhou Y.X."/>
            <person name="Lin X.Z."/>
            <person name="Chen G.J."/>
            <person name="Du Z.J."/>
        </authorList>
    </citation>
    <scope>NUCLEOTIDE SEQUENCE [LARGE SCALE GENOMIC DNA]</scope>
    <source>
        <strain evidence="3 4">FB218</strain>
    </source>
</reference>
<dbReference type="PANTHER" id="PTHR31793:SF27">
    <property type="entry name" value="NOVEL THIOESTERASE SUPERFAMILY DOMAIN AND SAPOSIN A-TYPE DOMAIN CONTAINING PROTEIN (0610012H03RIK)"/>
    <property type="match status" value="1"/>
</dbReference>
<dbReference type="Gene3D" id="3.10.129.10">
    <property type="entry name" value="Hotdog Thioesterase"/>
    <property type="match status" value="1"/>
</dbReference>
<dbReference type="SUPFAM" id="SSF54637">
    <property type="entry name" value="Thioesterase/thiol ester dehydrase-isomerase"/>
    <property type="match status" value="1"/>
</dbReference>
<sequence length="138" mass="16199">MQSLSNNDIFIYEHRVSYAETDKMQFLHHSNYARIYENARWEYFRSLNISYSKIEELGIMMPVINMDFHFIKPAFYDDNLQIEVSIENLTNVKISFKYATIKNGETINTATVTLAFMHSNSGKPTRTPEFIKNALQNQ</sequence>
<dbReference type="RefSeq" id="WP_212215815.1">
    <property type="nucleotide sequence ID" value="NZ_JAGUCO010000005.1"/>
</dbReference>
<evidence type="ECO:0000313" key="4">
    <source>
        <dbReference type="Proteomes" id="UP000708576"/>
    </source>
</evidence>
<dbReference type="InterPro" id="IPR050563">
    <property type="entry name" value="4-hydroxybenzoyl-CoA_TE"/>
</dbReference>
<dbReference type="Pfam" id="PF13279">
    <property type="entry name" value="4HBT_2"/>
    <property type="match status" value="1"/>
</dbReference>
<dbReference type="InterPro" id="IPR029069">
    <property type="entry name" value="HotDog_dom_sf"/>
</dbReference>
<dbReference type="InterPro" id="IPR006684">
    <property type="entry name" value="YbgC/YbaW"/>
</dbReference>
<accession>A0ABS5JUK7</accession>
<dbReference type="PANTHER" id="PTHR31793">
    <property type="entry name" value="4-HYDROXYBENZOYL-COA THIOESTERASE FAMILY MEMBER"/>
    <property type="match status" value="1"/>
</dbReference>
<keyword evidence="4" id="KW-1185">Reference proteome</keyword>